<accession>A0ACC0BHF5</accession>
<dbReference type="EMBL" id="CM044703">
    <property type="protein sequence ID" value="KAI5672081.1"/>
    <property type="molecule type" value="Genomic_DNA"/>
</dbReference>
<reference evidence="2" key="1">
    <citation type="journal article" date="2023" name="Nat. Plants">
        <title>Single-cell RNA sequencing provides a high-resolution roadmap for understanding the multicellular compartmentation of specialized metabolism.</title>
        <authorList>
            <person name="Sun S."/>
            <person name="Shen X."/>
            <person name="Li Y."/>
            <person name="Li Y."/>
            <person name="Wang S."/>
            <person name="Li R."/>
            <person name="Zhang H."/>
            <person name="Shen G."/>
            <person name="Guo B."/>
            <person name="Wei J."/>
            <person name="Xu J."/>
            <person name="St-Pierre B."/>
            <person name="Chen S."/>
            <person name="Sun C."/>
        </authorList>
    </citation>
    <scope>NUCLEOTIDE SEQUENCE [LARGE SCALE GENOMIC DNA]</scope>
</reference>
<organism evidence="1 2">
    <name type="scientific">Catharanthus roseus</name>
    <name type="common">Madagascar periwinkle</name>
    <name type="synonym">Vinca rosea</name>
    <dbReference type="NCBI Taxonomy" id="4058"/>
    <lineage>
        <taxon>Eukaryota</taxon>
        <taxon>Viridiplantae</taxon>
        <taxon>Streptophyta</taxon>
        <taxon>Embryophyta</taxon>
        <taxon>Tracheophyta</taxon>
        <taxon>Spermatophyta</taxon>
        <taxon>Magnoliopsida</taxon>
        <taxon>eudicotyledons</taxon>
        <taxon>Gunneridae</taxon>
        <taxon>Pentapetalae</taxon>
        <taxon>asterids</taxon>
        <taxon>lamiids</taxon>
        <taxon>Gentianales</taxon>
        <taxon>Apocynaceae</taxon>
        <taxon>Rauvolfioideae</taxon>
        <taxon>Vinceae</taxon>
        <taxon>Catharanthinae</taxon>
        <taxon>Catharanthus</taxon>
    </lineage>
</organism>
<evidence type="ECO:0000313" key="2">
    <source>
        <dbReference type="Proteomes" id="UP001060085"/>
    </source>
</evidence>
<sequence>MASPHRRLAPDVSLTDDIVVGCTENGSCLGLRPLVEGNDRYSVAVKSRSRLIDVPQQDDTFQENVDICDGLTIDMTIEDVGPLIHKSRSLEELDITVEIYFEEVQNDETEIE</sequence>
<keyword evidence="2" id="KW-1185">Reference proteome</keyword>
<name>A0ACC0BHF5_CATRO</name>
<protein>
    <submittedName>
        <fullName evidence="1">Uncharacterized protein</fullName>
    </submittedName>
</protein>
<evidence type="ECO:0000313" key="1">
    <source>
        <dbReference type="EMBL" id="KAI5672081.1"/>
    </source>
</evidence>
<gene>
    <name evidence="1" type="ORF">M9H77_12445</name>
</gene>
<dbReference type="Proteomes" id="UP001060085">
    <property type="component" value="Linkage Group LG03"/>
</dbReference>
<proteinExistence type="predicted"/>
<comment type="caution">
    <text evidence="1">The sequence shown here is derived from an EMBL/GenBank/DDBJ whole genome shotgun (WGS) entry which is preliminary data.</text>
</comment>